<keyword evidence="3" id="KW-1185">Reference proteome</keyword>
<dbReference type="Gene3D" id="1.10.10.10">
    <property type="entry name" value="Winged helix-like DNA-binding domain superfamily/Winged helix DNA-binding domain"/>
    <property type="match status" value="1"/>
</dbReference>
<gene>
    <name evidence="2" type="ORF">BW47_06395</name>
</gene>
<dbReference type="InterPro" id="IPR036388">
    <property type="entry name" value="WH-like_DNA-bd_sf"/>
</dbReference>
<dbReference type="InterPro" id="IPR036390">
    <property type="entry name" value="WH_DNA-bd_sf"/>
</dbReference>
<dbReference type="Proteomes" id="UP000185490">
    <property type="component" value="Chromosome"/>
</dbReference>
<dbReference type="SUPFAM" id="SSF46785">
    <property type="entry name" value="Winged helix' DNA-binding domain"/>
    <property type="match status" value="1"/>
</dbReference>
<protein>
    <submittedName>
        <fullName evidence="2">Transcriptional regulator</fullName>
    </submittedName>
</protein>
<sequence>MGVKKEKVLEVLKSEGKPMRTSDIAKKLGVDTKVVSKLISELKKEGKVESPKRCYYAPKGE</sequence>
<reference evidence="2 3" key="1">
    <citation type="submission" date="2014-02" db="EMBL/GenBank/DDBJ databases">
        <title>Diversity of Thermotogales isolates from hydrothermal vents.</title>
        <authorList>
            <person name="Haverkamp T.H.A."/>
            <person name="Lossouarn J."/>
            <person name="Geslin C."/>
            <person name="Nesbo C.L."/>
        </authorList>
    </citation>
    <scope>NUCLEOTIDE SEQUENCE [LARGE SCALE GENOMIC DNA]</scope>
    <source>
        <strain evidence="2 3">431</strain>
    </source>
</reference>
<feature type="domain" description="Helix-turn-helix type 11" evidence="1">
    <location>
        <begin position="5"/>
        <end position="51"/>
    </location>
</feature>
<dbReference type="InterPro" id="IPR013196">
    <property type="entry name" value="HTH_11"/>
</dbReference>
<organism evidence="2 3">
    <name type="scientific">Thermosipho melanesiensis</name>
    <dbReference type="NCBI Taxonomy" id="46541"/>
    <lineage>
        <taxon>Bacteria</taxon>
        <taxon>Thermotogati</taxon>
        <taxon>Thermotogota</taxon>
        <taxon>Thermotogae</taxon>
        <taxon>Thermotogales</taxon>
        <taxon>Fervidobacteriaceae</taxon>
        <taxon>Thermosipho</taxon>
    </lineage>
</organism>
<evidence type="ECO:0000313" key="3">
    <source>
        <dbReference type="Proteomes" id="UP000185490"/>
    </source>
</evidence>
<evidence type="ECO:0000313" key="2">
    <source>
        <dbReference type="EMBL" id="APT74148.1"/>
    </source>
</evidence>
<proteinExistence type="predicted"/>
<dbReference type="EMBL" id="CP007389">
    <property type="protein sequence ID" value="APT74148.1"/>
    <property type="molecule type" value="Genomic_DNA"/>
</dbReference>
<evidence type="ECO:0000259" key="1">
    <source>
        <dbReference type="Pfam" id="PF08279"/>
    </source>
</evidence>
<dbReference type="Pfam" id="PF08279">
    <property type="entry name" value="HTH_11"/>
    <property type="match status" value="1"/>
</dbReference>
<accession>A0ABM6GF21</accession>
<name>A0ABM6GF21_9BACT</name>
<dbReference type="RefSeq" id="WP_012057413.1">
    <property type="nucleotide sequence ID" value="NZ_CP007389.1"/>
</dbReference>